<evidence type="ECO:0000259" key="6">
    <source>
        <dbReference type="PROSITE" id="PS50600"/>
    </source>
</evidence>
<dbReference type="GO" id="GO:0090234">
    <property type="term" value="P:regulation of kinetochore assembly"/>
    <property type="evidence" value="ECO:0007669"/>
    <property type="project" value="TreeGrafter"/>
</dbReference>
<keyword evidence="8" id="KW-1185">Reference proteome</keyword>
<dbReference type="Gene3D" id="3.40.395.10">
    <property type="entry name" value="Adenoviral Proteinase, Chain A"/>
    <property type="match status" value="1"/>
</dbReference>
<keyword evidence="3" id="KW-0645">Protease</keyword>
<name>A0AAW1ZJH8_CULAL</name>
<dbReference type="EMBL" id="JAWDJR010000017">
    <property type="protein sequence ID" value="KAK9960175.1"/>
    <property type="molecule type" value="Genomic_DNA"/>
</dbReference>
<keyword evidence="5" id="KW-0378">Hydrolase</keyword>
<dbReference type="GO" id="GO:0005737">
    <property type="term" value="C:cytoplasm"/>
    <property type="evidence" value="ECO:0007669"/>
    <property type="project" value="TreeGrafter"/>
</dbReference>
<evidence type="ECO:0000256" key="3">
    <source>
        <dbReference type="ARBA" id="ARBA00022670"/>
    </source>
</evidence>
<proteinExistence type="inferred from homology"/>
<dbReference type="InterPro" id="IPR051947">
    <property type="entry name" value="Sentrin-specific_protease"/>
</dbReference>
<dbReference type="Pfam" id="PF02902">
    <property type="entry name" value="Peptidase_C48"/>
    <property type="match status" value="1"/>
</dbReference>
<dbReference type="GO" id="GO:0090169">
    <property type="term" value="P:regulation of spindle assembly"/>
    <property type="evidence" value="ECO:0007669"/>
    <property type="project" value="TreeGrafter"/>
</dbReference>
<dbReference type="GO" id="GO:0016926">
    <property type="term" value="P:protein desumoylation"/>
    <property type="evidence" value="ECO:0007669"/>
    <property type="project" value="TreeGrafter"/>
</dbReference>
<keyword evidence="2" id="KW-0597">Phosphoprotein</keyword>
<gene>
    <name evidence="7" type="ORF">ABG768_010250</name>
</gene>
<evidence type="ECO:0000256" key="5">
    <source>
        <dbReference type="ARBA" id="ARBA00022801"/>
    </source>
</evidence>
<dbReference type="PANTHER" id="PTHR46896">
    <property type="entry name" value="SENTRIN-SPECIFIC PROTEASE"/>
    <property type="match status" value="1"/>
</dbReference>
<evidence type="ECO:0000313" key="8">
    <source>
        <dbReference type="Proteomes" id="UP001479290"/>
    </source>
</evidence>
<dbReference type="GO" id="GO:0005634">
    <property type="term" value="C:nucleus"/>
    <property type="evidence" value="ECO:0007669"/>
    <property type="project" value="TreeGrafter"/>
</dbReference>
<dbReference type="Proteomes" id="UP001479290">
    <property type="component" value="Unassembled WGS sequence"/>
</dbReference>
<evidence type="ECO:0000313" key="7">
    <source>
        <dbReference type="EMBL" id="KAK9960175.1"/>
    </source>
</evidence>
<comment type="similarity">
    <text evidence="1">Belongs to the peptidase C48 family.</text>
</comment>
<keyword evidence="4" id="KW-0833">Ubl conjugation pathway</keyword>
<dbReference type="InterPro" id="IPR038765">
    <property type="entry name" value="Papain-like_cys_pep_sf"/>
</dbReference>
<dbReference type="PROSITE" id="PS50600">
    <property type="entry name" value="ULP_PROTEASE"/>
    <property type="match status" value="1"/>
</dbReference>
<dbReference type="AlphaFoldDB" id="A0AAW1ZJH8"/>
<sequence>MFHLFLVNVIYFIKVSFTFTLTTVKYAISTFLCLDKVRTLGQDRKIKIKPLKGVAIGLNLRTILNVQPHSTVNIKSKARSYTRCFEPLKRFSFALQSSWRSDARKQITNSHSVDALSSNADEETRETLADSLMDTEYEGVFSSVDTDAFVDLKKSTFKELIDDSSPKKTLQRKYRMRDEFGNLIRLVGVKNPIGKKAMSPKCPKRPVAERINSLTFNIRCFKVGTLTKTFRRSDALTTQCTISVDYIEFANEGRIEASNVIACEWCTVKKLSALFLQTTPEICLHLQVQLDMFEDDSSVQCDCQSRNEKEKYVVLIFENELTLPEQITLEEIFTEMGKRNNINCFPVKLSFEEATNRLKTYSCAQKQEITMLKFEEDELPQALKPFSSTPDALRCEIATLSVSDSDEDDLIMLPSSPKQEIKKLVVYPPPPAKRGLTITEEDLDCLEEGEFLNDVILDFYLRYLVCEQQDKEDATKYHVFSSFFFKHLTQEDHKRLPETPGLSIQERRHNRVKTWTKNVNLFEKDFIFVPINQMAHWYLAVICFPGKISQTSDLDPHLSGRKHSVEYLFDQSPPNPMSLFYSPESSKPLSRWSQSIDDFNHSFCFLSDDEAEDDVQVVKNRSALNNVSKQPCILIMDSLTCSERSSVVQILQEYLQEEWKVKMGSQQSFGKEVMKGWSPLVPQQDNYTDCGIYVLQYVESFLKDPPQTFHHNMDLNGWFSQRTVKRKRRQIKRLILRLHKQQRV</sequence>
<protein>
    <recommendedName>
        <fullName evidence="6">Ubiquitin-like protease family profile domain-containing protein</fullName>
    </recommendedName>
</protein>
<reference evidence="7 8" key="1">
    <citation type="submission" date="2024-05" db="EMBL/GenBank/DDBJ databases">
        <title>A high-quality chromosomal-level genome assembly of Topmouth culter (Culter alburnus).</title>
        <authorList>
            <person name="Zhao H."/>
        </authorList>
    </citation>
    <scope>NUCLEOTIDE SEQUENCE [LARGE SCALE GENOMIC DNA]</scope>
    <source>
        <strain evidence="7">CATC2023</strain>
        <tissue evidence="7">Muscle</tissue>
    </source>
</reference>
<dbReference type="GO" id="GO:0006508">
    <property type="term" value="P:proteolysis"/>
    <property type="evidence" value="ECO:0007669"/>
    <property type="project" value="UniProtKB-KW"/>
</dbReference>
<evidence type="ECO:0000256" key="1">
    <source>
        <dbReference type="ARBA" id="ARBA00005234"/>
    </source>
</evidence>
<dbReference type="PANTHER" id="PTHR46896:SF1">
    <property type="entry name" value="SENTRIN-SPECIFIC PROTEASE 6"/>
    <property type="match status" value="1"/>
</dbReference>
<dbReference type="InterPro" id="IPR003653">
    <property type="entry name" value="Peptidase_C48_C"/>
</dbReference>
<comment type="caution">
    <text evidence="7">The sequence shown here is derived from an EMBL/GenBank/DDBJ whole genome shotgun (WGS) entry which is preliminary data.</text>
</comment>
<accession>A0AAW1ZJH8</accession>
<dbReference type="GO" id="GO:0070139">
    <property type="term" value="F:SUMO-specific endopeptidase activity"/>
    <property type="evidence" value="ECO:0007669"/>
    <property type="project" value="TreeGrafter"/>
</dbReference>
<dbReference type="SUPFAM" id="SSF54001">
    <property type="entry name" value="Cysteine proteinases"/>
    <property type="match status" value="1"/>
</dbReference>
<evidence type="ECO:0000256" key="2">
    <source>
        <dbReference type="ARBA" id="ARBA00022553"/>
    </source>
</evidence>
<organism evidence="7 8">
    <name type="scientific">Culter alburnus</name>
    <name type="common">Topmouth culter</name>
    <dbReference type="NCBI Taxonomy" id="194366"/>
    <lineage>
        <taxon>Eukaryota</taxon>
        <taxon>Metazoa</taxon>
        <taxon>Chordata</taxon>
        <taxon>Craniata</taxon>
        <taxon>Vertebrata</taxon>
        <taxon>Euteleostomi</taxon>
        <taxon>Actinopterygii</taxon>
        <taxon>Neopterygii</taxon>
        <taxon>Teleostei</taxon>
        <taxon>Ostariophysi</taxon>
        <taxon>Cypriniformes</taxon>
        <taxon>Xenocyprididae</taxon>
        <taxon>Xenocypridinae</taxon>
        <taxon>Culter</taxon>
    </lineage>
</organism>
<feature type="domain" description="Ubiquitin-like protease family profile" evidence="6">
    <location>
        <begin position="436"/>
        <end position="701"/>
    </location>
</feature>
<evidence type="ECO:0000256" key="4">
    <source>
        <dbReference type="ARBA" id="ARBA00022786"/>
    </source>
</evidence>